<dbReference type="PANTHER" id="PTHR48111:SF69">
    <property type="entry name" value="RESPONSE REGULATOR RECEIVER"/>
    <property type="match status" value="1"/>
</dbReference>
<dbReference type="GO" id="GO:0006355">
    <property type="term" value="P:regulation of DNA-templated transcription"/>
    <property type="evidence" value="ECO:0007669"/>
    <property type="project" value="TreeGrafter"/>
</dbReference>
<feature type="modified residue" description="4-aspartylphosphate" evidence="2">
    <location>
        <position position="55"/>
    </location>
</feature>
<dbReference type="GO" id="GO:0032993">
    <property type="term" value="C:protein-DNA complex"/>
    <property type="evidence" value="ECO:0007669"/>
    <property type="project" value="TreeGrafter"/>
</dbReference>
<evidence type="ECO:0000259" key="4">
    <source>
        <dbReference type="PROSITE" id="PS50930"/>
    </source>
</evidence>
<sequence length="249" mass="28587">MINAVIIEDEAANVKILRSMLEAYCPQVEVLGDAGTVSKAHDLIKLEKPDLVFLDIEMPGGNSFTLLDKLKPCHFEIIFVTAYDKYTLKAIKYSALDYLLKPVSIEELIAAVNKVAEKINKRQFQQRIENLLANVEPSKRSLQSLAVPAHFGYEFIVVSNIIRCEAEGRYTLFFMSDGRKIVSVKNLKEYEDLLPEDIFFRIHHSHLINTNFIKRYHKLNAIVEMEDGIKIPLATRRKKEFLINFIGEE</sequence>
<dbReference type="InterPro" id="IPR039420">
    <property type="entry name" value="WalR-like"/>
</dbReference>
<dbReference type="SMART" id="SM00850">
    <property type="entry name" value="LytTR"/>
    <property type="match status" value="1"/>
</dbReference>
<dbReference type="InterPro" id="IPR007492">
    <property type="entry name" value="LytTR_DNA-bd_dom"/>
</dbReference>
<evidence type="ECO:0000313" key="5">
    <source>
        <dbReference type="EMBL" id="MBG9377473.1"/>
    </source>
</evidence>
<dbReference type="EMBL" id="JADWYR010000002">
    <property type="protein sequence ID" value="MBG9377473.1"/>
    <property type="molecule type" value="Genomic_DNA"/>
</dbReference>
<dbReference type="Gene3D" id="3.40.50.2300">
    <property type="match status" value="1"/>
</dbReference>
<keyword evidence="1" id="KW-0238">DNA-binding</keyword>
<evidence type="ECO:0000256" key="1">
    <source>
        <dbReference type="ARBA" id="ARBA00023125"/>
    </source>
</evidence>
<feature type="domain" description="Response regulatory" evidence="3">
    <location>
        <begin position="3"/>
        <end position="116"/>
    </location>
</feature>
<dbReference type="PANTHER" id="PTHR48111">
    <property type="entry name" value="REGULATOR OF RPOS"/>
    <property type="match status" value="1"/>
</dbReference>
<protein>
    <submittedName>
        <fullName evidence="5">Response regulator transcription factor</fullName>
    </submittedName>
</protein>
<feature type="domain" description="HTH LytTR-type" evidence="4">
    <location>
        <begin position="145"/>
        <end position="245"/>
    </location>
</feature>
<evidence type="ECO:0000256" key="2">
    <source>
        <dbReference type="PROSITE-ProRule" id="PRU00169"/>
    </source>
</evidence>
<dbReference type="Proteomes" id="UP000628448">
    <property type="component" value="Unassembled WGS sequence"/>
</dbReference>
<dbReference type="SUPFAM" id="SSF52172">
    <property type="entry name" value="CheY-like"/>
    <property type="match status" value="1"/>
</dbReference>
<evidence type="ECO:0000313" key="6">
    <source>
        <dbReference type="Proteomes" id="UP000628448"/>
    </source>
</evidence>
<dbReference type="Gene3D" id="2.40.50.1020">
    <property type="entry name" value="LytTr DNA-binding domain"/>
    <property type="match status" value="1"/>
</dbReference>
<dbReference type="GO" id="GO:0000156">
    <property type="term" value="F:phosphorelay response regulator activity"/>
    <property type="evidence" value="ECO:0007669"/>
    <property type="project" value="TreeGrafter"/>
</dbReference>
<dbReference type="Pfam" id="PF04397">
    <property type="entry name" value="LytTR"/>
    <property type="match status" value="1"/>
</dbReference>
<dbReference type="PROSITE" id="PS50110">
    <property type="entry name" value="RESPONSE_REGULATORY"/>
    <property type="match status" value="1"/>
</dbReference>
<proteinExistence type="predicted"/>
<dbReference type="AlphaFoldDB" id="A0A931GX67"/>
<reference evidence="5" key="1">
    <citation type="submission" date="2020-11" db="EMBL/GenBank/DDBJ databases">
        <title>Bacterial whole genome sequence for Panacibacter sp. DH6.</title>
        <authorList>
            <person name="Le V."/>
            <person name="Ko S."/>
            <person name="Ahn C.-Y."/>
            <person name="Oh H.-M."/>
        </authorList>
    </citation>
    <scope>NUCLEOTIDE SEQUENCE</scope>
    <source>
        <strain evidence="5">DH6</strain>
    </source>
</reference>
<keyword evidence="6" id="KW-1185">Reference proteome</keyword>
<dbReference type="Pfam" id="PF00072">
    <property type="entry name" value="Response_reg"/>
    <property type="match status" value="1"/>
</dbReference>
<name>A0A931GX67_9BACT</name>
<dbReference type="InterPro" id="IPR001789">
    <property type="entry name" value="Sig_transdc_resp-reg_receiver"/>
</dbReference>
<dbReference type="GO" id="GO:0000976">
    <property type="term" value="F:transcription cis-regulatory region binding"/>
    <property type="evidence" value="ECO:0007669"/>
    <property type="project" value="TreeGrafter"/>
</dbReference>
<dbReference type="GO" id="GO:0005829">
    <property type="term" value="C:cytosol"/>
    <property type="evidence" value="ECO:0007669"/>
    <property type="project" value="TreeGrafter"/>
</dbReference>
<keyword evidence="2" id="KW-0597">Phosphoprotein</keyword>
<dbReference type="PROSITE" id="PS50930">
    <property type="entry name" value="HTH_LYTTR"/>
    <property type="match status" value="1"/>
</dbReference>
<comment type="caution">
    <text evidence="5">The sequence shown here is derived from an EMBL/GenBank/DDBJ whole genome shotgun (WGS) entry which is preliminary data.</text>
</comment>
<dbReference type="RefSeq" id="WP_196991554.1">
    <property type="nucleotide sequence ID" value="NZ_JADWYR010000002.1"/>
</dbReference>
<evidence type="ECO:0000259" key="3">
    <source>
        <dbReference type="PROSITE" id="PS50110"/>
    </source>
</evidence>
<accession>A0A931GX67</accession>
<dbReference type="SMART" id="SM00448">
    <property type="entry name" value="REC"/>
    <property type="match status" value="1"/>
</dbReference>
<gene>
    <name evidence="5" type="ORF">I5907_14610</name>
</gene>
<dbReference type="InterPro" id="IPR011006">
    <property type="entry name" value="CheY-like_superfamily"/>
</dbReference>
<organism evidence="5 6">
    <name type="scientific">Panacibacter microcysteis</name>
    <dbReference type="NCBI Taxonomy" id="2793269"/>
    <lineage>
        <taxon>Bacteria</taxon>
        <taxon>Pseudomonadati</taxon>
        <taxon>Bacteroidota</taxon>
        <taxon>Chitinophagia</taxon>
        <taxon>Chitinophagales</taxon>
        <taxon>Chitinophagaceae</taxon>
        <taxon>Panacibacter</taxon>
    </lineage>
</organism>